<feature type="transmembrane region" description="Helical" evidence="1">
    <location>
        <begin position="210"/>
        <end position="228"/>
    </location>
</feature>
<evidence type="ECO:0000313" key="4">
    <source>
        <dbReference type="Proteomes" id="UP000199651"/>
    </source>
</evidence>
<dbReference type="RefSeq" id="WP_091375993.1">
    <property type="nucleotide sequence ID" value="NZ_FNDV01000006.1"/>
</dbReference>
<evidence type="ECO:0000259" key="2">
    <source>
        <dbReference type="Pfam" id="PF01757"/>
    </source>
</evidence>
<feature type="transmembrane region" description="Helical" evidence="1">
    <location>
        <begin position="237"/>
        <end position="258"/>
    </location>
</feature>
<feature type="transmembrane region" description="Helical" evidence="1">
    <location>
        <begin position="181"/>
        <end position="198"/>
    </location>
</feature>
<keyword evidence="1" id="KW-0812">Transmembrane</keyword>
<proteinExistence type="predicted"/>
<accession>A0A1H0PHE1</accession>
<dbReference type="PANTHER" id="PTHR23028">
    <property type="entry name" value="ACETYLTRANSFERASE"/>
    <property type="match status" value="1"/>
</dbReference>
<dbReference type="PANTHER" id="PTHR23028:SF53">
    <property type="entry name" value="ACYL_TRANSF_3 DOMAIN-CONTAINING PROTEIN"/>
    <property type="match status" value="1"/>
</dbReference>
<keyword evidence="1" id="KW-0472">Membrane</keyword>
<dbReference type="GO" id="GO:0009103">
    <property type="term" value="P:lipopolysaccharide biosynthetic process"/>
    <property type="evidence" value="ECO:0007669"/>
    <property type="project" value="TreeGrafter"/>
</dbReference>
<dbReference type="GO" id="GO:0016020">
    <property type="term" value="C:membrane"/>
    <property type="evidence" value="ECO:0007669"/>
    <property type="project" value="TreeGrafter"/>
</dbReference>
<feature type="transmembrane region" description="Helical" evidence="1">
    <location>
        <begin position="302"/>
        <end position="324"/>
    </location>
</feature>
<keyword evidence="3" id="KW-0012">Acyltransferase</keyword>
<feature type="transmembrane region" description="Helical" evidence="1">
    <location>
        <begin position="104"/>
        <end position="122"/>
    </location>
</feature>
<dbReference type="AlphaFoldDB" id="A0A1H0PHE1"/>
<gene>
    <name evidence="3" type="ORF">SAMN05192558_106107</name>
</gene>
<reference evidence="4" key="1">
    <citation type="submission" date="2016-10" db="EMBL/GenBank/DDBJ databases">
        <authorList>
            <person name="Varghese N."/>
            <person name="Submissions S."/>
        </authorList>
    </citation>
    <scope>NUCLEOTIDE SEQUENCE [LARGE SCALE GENOMIC DNA]</scope>
    <source>
        <strain evidence="4">IBRC-M 10655</strain>
    </source>
</reference>
<keyword evidence="1" id="KW-1133">Transmembrane helix</keyword>
<name>A0A1H0PHE1_9PSEU</name>
<keyword evidence="4" id="KW-1185">Reference proteome</keyword>
<dbReference type="GO" id="GO:0016747">
    <property type="term" value="F:acyltransferase activity, transferring groups other than amino-acyl groups"/>
    <property type="evidence" value="ECO:0007669"/>
    <property type="project" value="InterPro"/>
</dbReference>
<dbReference type="Pfam" id="PF01757">
    <property type="entry name" value="Acyl_transf_3"/>
    <property type="match status" value="1"/>
</dbReference>
<dbReference type="OrthoDB" id="5242306at2"/>
<evidence type="ECO:0000313" key="3">
    <source>
        <dbReference type="EMBL" id="SDP04065.1"/>
    </source>
</evidence>
<dbReference type="InterPro" id="IPR002656">
    <property type="entry name" value="Acyl_transf_3_dom"/>
</dbReference>
<feature type="transmembrane region" description="Helical" evidence="1">
    <location>
        <begin position="336"/>
        <end position="354"/>
    </location>
</feature>
<organism evidence="3 4">
    <name type="scientific">Actinokineospora alba</name>
    <dbReference type="NCBI Taxonomy" id="504798"/>
    <lineage>
        <taxon>Bacteria</taxon>
        <taxon>Bacillati</taxon>
        <taxon>Actinomycetota</taxon>
        <taxon>Actinomycetes</taxon>
        <taxon>Pseudonocardiales</taxon>
        <taxon>Pseudonocardiaceae</taxon>
        <taxon>Actinokineospora</taxon>
    </lineage>
</organism>
<feature type="transmembrane region" description="Helical" evidence="1">
    <location>
        <begin position="154"/>
        <end position="174"/>
    </location>
</feature>
<dbReference type="Proteomes" id="UP000199651">
    <property type="component" value="Unassembled WGS sequence"/>
</dbReference>
<dbReference type="GO" id="GO:0016787">
    <property type="term" value="F:hydrolase activity"/>
    <property type="evidence" value="ECO:0007669"/>
    <property type="project" value="UniProtKB-KW"/>
</dbReference>
<keyword evidence="3" id="KW-0808">Transferase</keyword>
<evidence type="ECO:0000256" key="1">
    <source>
        <dbReference type="SAM" id="Phobius"/>
    </source>
</evidence>
<feature type="transmembrane region" description="Helical" evidence="1">
    <location>
        <begin position="61"/>
        <end position="83"/>
    </location>
</feature>
<keyword evidence="3" id="KW-0378">Hydrolase</keyword>
<feature type="transmembrane region" description="Helical" evidence="1">
    <location>
        <begin position="21"/>
        <end position="41"/>
    </location>
</feature>
<dbReference type="STRING" id="504798.SAMN05421871_106345"/>
<feature type="transmembrane region" description="Helical" evidence="1">
    <location>
        <begin position="264"/>
        <end position="290"/>
    </location>
</feature>
<protein>
    <submittedName>
        <fullName evidence="3">Peptidoglycan/LPS O-acetylase OafA/YrhL, contains acyltransferase and SGNH-hydrolase domains</fullName>
    </submittedName>
</protein>
<dbReference type="InterPro" id="IPR050879">
    <property type="entry name" value="Acyltransferase_3"/>
</dbReference>
<dbReference type="EMBL" id="FNJB01000006">
    <property type="protein sequence ID" value="SDP04065.1"/>
    <property type="molecule type" value="Genomic_DNA"/>
</dbReference>
<feature type="domain" description="Acyltransferase 3" evidence="2">
    <location>
        <begin position="22"/>
        <end position="355"/>
    </location>
</feature>
<sequence length="382" mass="41385">MTERATEIAAPATADRPKPRLSYLDGVRAVAALYVVLHHIWFTVYPSYPVNTGPAALGWLVYGHLAVAVFIVVSGFSLTVAPARREFELGGTLRFLRRRAWRILPPYWAALALSVIVFGLITPELTGRAITLKGVIAHFFLVQDVIDSPKPNGAFWSIAVEWQIYFLFPLVLLFRRKLGPVWMVAIFTTAVIGAQLVGENVGALDGILNLTPQFLALFVFGVAAAQVVRDGRSPRGLATLGIGCFAAFGVLAAVKGSVWVDHAYFWIDLLVGVGTACILAALAGGGLGPLRSLLAGRVLSGIGLYSYSVYLVHLPILWLIGHFAVEPVVADPLTRFVLLLAVGMAAVLAGSYLFHRAFERPFLENRSLSAVTAAIRGRRERL</sequence>